<feature type="compositionally biased region" description="Pro residues" evidence="1">
    <location>
        <begin position="230"/>
        <end position="251"/>
    </location>
</feature>
<name>A0AA41U7L0_9ACTN</name>
<evidence type="ECO:0000313" key="3">
    <source>
        <dbReference type="Proteomes" id="UP001165378"/>
    </source>
</evidence>
<proteinExistence type="predicted"/>
<dbReference type="Proteomes" id="UP001165378">
    <property type="component" value="Unassembled WGS sequence"/>
</dbReference>
<dbReference type="EMBL" id="JAKFHA010000029">
    <property type="protein sequence ID" value="MCF2532049.1"/>
    <property type="molecule type" value="Genomic_DNA"/>
</dbReference>
<comment type="caution">
    <text evidence="2">The sequence shown here is derived from an EMBL/GenBank/DDBJ whole genome shotgun (WGS) entry which is preliminary data.</text>
</comment>
<reference evidence="2" key="1">
    <citation type="submission" date="2022-01" db="EMBL/GenBank/DDBJ databases">
        <title>Genome-Based Taxonomic Classification of the Phylum Actinobacteria.</title>
        <authorList>
            <person name="Gao Y."/>
        </authorList>
    </citation>
    <scope>NUCLEOTIDE SEQUENCE</scope>
    <source>
        <strain evidence="2">KLBMP 8922</strain>
    </source>
</reference>
<feature type="region of interest" description="Disordered" evidence="1">
    <location>
        <begin position="228"/>
        <end position="251"/>
    </location>
</feature>
<sequence length="251" mass="26925">MARKPQQPDPAAAWLPIDDYLWHTCDIVADIVEGRVDRRPRMASMARLQPGERVLACGPAQRFTLRQAGDGSYRHQGGFAFGSPAFVAGAVAVNAMGNAARRRQAAQDMVPRWMPDGGGEATITEQGVYLAHPISPLTLGFTGLDAIDLPTLDAFEGRFRDVHSGHYISIRLHSPWAPLMFVLGALAAFPAHPRLLGGAWLPPGFLYKCAVYGRPVRPVPDVVPGMAAAPAPPPPPSMPPSVPPPPHNPYG</sequence>
<gene>
    <name evidence="2" type="ORF">LZ495_33205</name>
</gene>
<evidence type="ECO:0000313" key="2">
    <source>
        <dbReference type="EMBL" id="MCF2532049.1"/>
    </source>
</evidence>
<dbReference type="AlphaFoldDB" id="A0AA41U7L0"/>
<keyword evidence="3" id="KW-1185">Reference proteome</keyword>
<organism evidence="2 3">
    <name type="scientific">Yinghuangia soli</name>
    <dbReference type="NCBI Taxonomy" id="2908204"/>
    <lineage>
        <taxon>Bacteria</taxon>
        <taxon>Bacillati</taxon>
        <taxon>Actinomycetota</taxon>
        <taxon>Actinomycetes</taxon>
        <taxon>Kitasatosporales</taxon>
        <taxon>Streptomycetaceae</taxon>
        <taxon>Yinghuangia</taxon>
    </lineage>
</organism>
<accession>A0AA41U7L0</accession>
<protein>
    <submittedName>
        <fullName evidence="2">Uncharacterized protein</fullName>
    </submittedName>
</protein>
<evidence type="ECO:0000256" key="1">
    <source>
        <dbReference type="SAM" id="MobiDB-lite"/>
    </source>
</evidence>
<dbReference type="RefSeq" id="WP_235056767.1">
    <property type="nucleotide sequence ID" value="NZ_JAKFHA010000029.1"/>
</dbReference>